<dbReference type="AlphaFoldDB" id="A6GIE6"/>
<evidence type="ECO:0000313" key="2">
    <source>
        <dbReference type="EMBL" id="EDM74357.1"/>
    </source>
</evidence>
<feature type="signal peptide" evidence="1">
    <location>
        <begin position="1"/>
        <end position="20"/>
    </location>
</feature>
<dbReference type="EMBL" id="ABCS01000135">
    <property type="protein sequence ID" value="EDM74357.1"/>
    <property type="molecule type" value="Genomic_DNA"/>
</dbReference>
<organism evidence="2 3">
    <name type="scientific">Plesiocystis pacifica SIR-1</name>
    <dbReference type="NCBI Taxonomy" id="391625"/>
    <lineage>
        <taxon>Bacteria</taxon>
        <taxon>Pseudomonadati</taxon>
        <taxon>Myxococcota</taxon>
        <taxon>Polyangia</taxon>
        <taxon>Nannocystales</taxon>
        <taxon>Nannocystaceae</taxon>
        <taxon>Plesiocystis</taxon>
    </lineage>
</organism>
<comment type="caution">
    <text evidence="2">The sequence shown here is derived from an EMBL/GenBank/DDBJ whole genome shotgun (WGS) entry which is preliminary data.</text>
</comment>
<evidence type="ECO:0000256" key="1">
    <source>
        <dbReference type="SAM" id="SignalP"/>
    </source>
</evidence>
<evidence type="ECO:0008006" key="4">
    <source>
        <dbReference type="Google" id="ProtNLM"/>
    </source>
</evidence>
<proteinExistence type="predicted"/>
<evidence type="ECO:0000313" key="3">
    <source>
        <dbReference type="Proteomes" id="UP000005801"/>
    </source>
</evidence>
<gene>
    <name evidence="2" type="ORF">PPSIR1_33948</name>
</gene>
<accession>A6GIE6</accession>
<protein>
    <recommendedName>
        <fullName evidence="4">Lipoprotein</fullName>
    </recommendedName>
</protein>
<keyword evidence="1" id="KW-0732">Signal</keyword>
<feature type="chain" id="PRO_5002697821" description="Lipoprotein" evidence="1">
    <location>
        <begin position="21"/>
        <end position="193"/>
    </location>
</feature>
<keyword evidence="3" id="KW-1185">Reference proteome</keyword>
<dbReference type="Proteomes" id="UP000005801">
    <property type="component" value="Unassembled WGS sequence"/>
</dbReference>
<dbReference type="PROSITE" id="PS51257">
    <property type="entry name" value="PROKAR_LIPOPROTEIN"/>
    <property type="match status" value="1"/>
</dbReference>
<reference evidence="2 3" key="1">
    <citation type="submission" date="2007-06" db="EMBL/GenBank/DDBJ databases">
        <authorList>
            <person name="Shimkets L."/>
            <person name="Ferriera S."/>
            <person name="Johnson J."/>
            <person name="Kravitz S."/>
            <person name="Beeson K."/>
            <person name="Sutton G."/>
            <person name="Rogers Y.-H."/>
            <person name="Friedman R."/>
            <person name="Frazier M."/>
            <person name="Venter J.C."/>
        </authorList>
    </citation>
    <scope>NUCLEOTIDE SEQUENCE [LARGE SCALE GENOMIC DNA]</scope>
    <source>
        <strain evidence="2 3">SIR-1</strain>
    </source>
</reference>
<name>A6GIE6_9BACT</name>
<sequence length="193" mass="20530">MLINRVKSSLFASAMLFAGASLLTGCPQGDVGAPCNHGSVEPPSSKLVTFPALSCSDLLCVYGEEPTVPNGGCSTNDDCDNMAGEVGVFECANSTCRLSLDYVLERSMCSKTCTSDADCNNSSLNNRPAVDDEETACESGFSCTVLQRLGQFCCQKLCVCNDDLNSLENLEEQCQPGGEFYEDCLDDEMTEAG</sequence>